<dbReference type="InterPro" id="IPR036866">
    <property type="entry name" value="RibonucZ/Hydroxyglut_hydro"/>
</dbReference>
<dbReference type="SUPFAM" id="SSF56281">
    <property type="entry name" value="Metallo-hydrolase/oxidoreductase"/>
    <property type="match status" value="1"/>
</dbReference>
<reference evidence="2 3" key="1">
    <citation type="submission" date="2019-11" db="EMBL/GenBank/DDBJ databases">
        <title>Description of Pedobacter sp. LMG 31462T.</title>
        <authorList>
            <person name="Carlier A."/>
            <person name="Qi S."/>
            <person name="Vandamme P."/>
        </authorList>
    </citation>
    <scope>NUCLEOTIDE SEQUENCE [LARGE SCALE GENOMIC DNA]</scope>
    <source>
        <strain evidence="2 3">LMG 31462</strain>
    </source>
</reference>
<protein>
    <submittedName>
        <fullName evidence="2">MBL fold metallo-hydrolase</fullName>
    </submittedName>
</protein>
<dbReference type="PANTHER" id="PTHR11203:SF37">
    <property type="entry name" value="INTEGRATOR COMPLEX SUBUNIT 11"/>
    <property type="match status" value="1"/>
</dbReference>
<proteinExistence type="predicted"/>
<sequence length="89" mass="10003">MNEVILQSLGAAETVTGSKHLLKTPELNILIDCGLFQGIKSLREQNWQPLNFPAYEIDLIILTHAHLDHCGYIPLLVKKGFKGLIYMIT</sequence>
<dbReference type="RefSeq" id="WP_182953980.1">
    <property type="nucleotide sequence ID" value="NZ_WNXC01000001.1"/>
</dbReference>
<dbReference type="Gene3D" id="3.60.15.10">
    <property type="entry name" value="Ribonuclease Z/Hydroxyacylglutathione hydrolase-like"/>
    <property type="match status" value="1"/>
</dbReference>
<accession>A0ABR6ESL1</accession>
<dbReference type="Pfam" id="PF00753">
    <property type="entry name" value="Lactamase_B"/>
    <property type="match status" value="1"/>
</dbReference>
<gene>
    <name evidence="2" type="ORF">GM920_04920</name>
</gene>
<feature type="domain" description="Metallo-beta-lactamase" evidence="1">
    <location>
        <begin position="21"/>
        <end position="85"/>
    </location>
</feature>
<dbReference type="EMBL" id="WNXC01000001">
    <property type="protein sequence ID" value="MBB2148247.1"/>
    <property type="molecule type" value="Genomic_DNA"/>
</dbReference>
<dbReference type="InterPro" id="IPR050698">
    <property type="entry name" value="MBL"/>
</dbReference>
<organism evidence="2 3">
    <name type="scientific">Pedobacter gandavensis</name>
    <dbReference type="NCBI Taxonomy" id="2679963"/>
    <lineage>
        <taxon>Bacteria</taxon>
        <taxon>Pseudomonadati</taxon>
        <taxon>Bacteroidota</taxon>
        <taxon>Sphingobacteriia</taxon>
        <taxon>Sphingobacteriales</taxon>
        <taxon>Sphingobacteriaceae</taxon>
        <taxon>Pedobacter</taxon>
    </lineage>
</organism>
<dbReference type="InterPro" id="IPR001279">
    <property type="entry name" value="Metallo-B-lactamas"/>
</dbReference>
<evidence type="ECO:0000313" key="2">
    <source>
        <dbReference type="EMBL" id="MBB2148247.1"/>
    </source>
</evidence>
<dbReference type="Proteomes" id="UP000636110">
    <property type="component" value="Unassembled WGS sequence"/>
</dbReference>
<comment type="caution">
    <text evidence="2">The sequence shown here is derived from an EMBL/GenBank/DDBJ whole genome shotgun (WGS) entry which is preliminary data.</text>
</comment>
<evidence type="ECO:0000259" key="1">
    <source>
        <dbReference type="Pfam" id="PF00753"/>
    </source>
</evidence>
<name>A0ABR6ESL1_9SPHI</name>
<dbReference type="PANTHER" id="PTHR11203">
    <property type="entry name" value="CLEAVAGE AND POLYADENYLATION SPECIFICITY FACTOR FAMILY MEMBER"/>
    <property type="match status" value="1"/>
</dbReference>
<evidence type="ECO:0000313" key="3">
    <source>
        <dbReference type="Proteomes" id="UP000636110"/>
    </source>
</evidence>
<keyword evidence="3" id="KW-1185">Reference proteome</keyword>